<keyword evidence="2 3" id="KW-0378">Hydrolase</keyword>
<proteinExistence type="inferred from homology"/>
<dbReference type="HAMAP" id="MF_01440">
    <property type="entry name" value="CheD"/>
    <property type="match status" value="1"/>
</dbReference>
<dbReference type="EC" id="3.5.1.44" evidence="3"/>
<dbReference type="InterPro" id="IPR038592">
    <property type="entry name" value="CheD-like_sf"/>
</dbReference>
<comment type="function">
    <text evidence="3">Probably deamidates glutamine residues to glutamate on methyl-accepting chemotaxis receptors (MCPs), playing an important role in chemotaxis.</text>
</comment>
<sequence>MDKITVGIAEGRIAFRGQTLVTYALGSCVGICLYDSRIKIAGMAHIVLPDENSATVKSNPYKFAGSGISALVMEMQRHGADKRRLTAKIAGGAKMFSTGRSAWDIGEKNAAAVRQALHAAGIRILAEDTGANYGRTLEFCADDGIVQVKTVRRKTVIL</sequence>
<name>A0ABQ0BVM0_9FIRM</name>
<dbReference type="SUPFAM" id="SSF64438">
    <property type="entry name" value="CNF1/YfiH-like putative cysteine hydrolases"/>
    <property type="match status" value="1"/>
</dbReference>
<accession>A0ABQ0BVM0</accession>
<dbReference type="Gene3D" id="3.30.1330.200">
    <property type="match status" value="1"/>
</dbReference>
<dbReference type="CDD" id="cd16352">
    <property type="entry name" value="CheD"/>
    <property type="match status" value="1"/>
</dbReference>
<evidence type="ECO:0000313" key="5">
    <source>
        <dbReference type="Proteomes" id="UP001600941"/>
    </source>
</evidence>
<evidence type="ECO:0000256" key="2">
    <source>
        <dbReference type="ARBA" id="ARBA00022801"/>
    </source>
</evidence>
<keyword evidence="5" id="KW-1185">Reference proteome</keyword>
<dbReference type="EMBL" id="BAABZQ010000001">
    <property type="protein sequence ID" value="GAA6500569.1"/>
    <property type="molecule type" value="Genomic_DNA"/>
</dbReference>
<dbReference type="RefSeq" id="WP_054351218.1">
    <property type="nucleotide sequence ID" value="NZ_AP031413.1"/>
</dbReference>
<protein>
    <recommendedName>
        <fullName evidence="3">Probable chemoreceptor glutamine deamidase CheD</fullName>
        <ecNumber evidence="3">3.5.1.44</ecNumber>
    </recommendedName>
</protein>
<evidence type="ECO:0000313" key="4">
    <source>
        <dbReference type="EMBL" id="GAA6500569.1"/>
    </source>
</evidence>
<organism evidence="4 5">
    <name type="scientific">Blautia parvula</name>
    <dbReference type="NCBI Taxonomy" id="2877527"/>
    <lineage>
        <taxon>Bacteria</taxon>
        <taxon>Bacillati</taxon>
        <taxon>Bacillota</taxon>
        <taxon>Clostridia</taxon>
        <taxon>Lachnospirales</taxon>
        <taxon>Lachnospiraceae</taxon>
        <taxon>Blautia</taxon>
    </lineage>
</organism>
<comment type="catalytic activity">
    <reaction evidence="3">
        <text>L-glutaminyl-[protein] + H2O = L-glutamyl-[protein] + NH4(+)</text>
        <dbReference type="Rhea" id="RHEA:16441"/>
        <dbReference type="Rhea" id="RHEA-COMP:10207"/>
        <dbReference type="Rhea" id="RHEA-COMP:10208"/>
        <dbReference type="ChEBI" id="CHEBI:15377"/>
        <dbReference type="ChEBI" id="CHEBI:28938"/>
        <dbReference type="ChEBI" id="CHEBI:29973"/>
        <dbReference type="ChEBI" id="CHEBI:30011"/>
        <dbReference type="EC" id="3.5.1.44"/>
    </reaction>
</comment>
<evidence type="ECO:0000256" key="3">
    <source>
        <dbReference type="HAMAP-Rule" id="MF_01440"/>
    </source>
</evidence>
<evidence type="ECO:0000256" key="1">
    <source>
        <dbReference type="ARBA" id="ARBA00022500"/>
    </source>
</evidence>
<dbReference type="Proteomes" id="UP001600941">
    <property type="component" value="Unassembled WGS sequence"/>
</dbReference>
<comment type="caution">
    <text evidence="4">The sequence shown here is derived from an EMBL/GenBank/DDBJ whole genome shotgun (WGS) entry which is preliminary data.</text>
</comment>
<comment type="similarity">
    <text evidence="3">Belongs to the CheD family.</text>
</comment>
<dbReference type="Pfam" id="PF03975">
    <property type="entry name" value="CheD"/>
    <property type="match status" value="1"/>
</dbReference>
<dbReference type="InterPro" id="IPR011324">
    <property type="entry name" value="Cytotoxic_necrot_fac-like_cat"/>
</dbReference>
<dbReference type="InterPro" id="IPR005659">
    <property type="entry name" value="Chemorcpt_Glu_NH3ase_CheD"/>
</dbReference>
<dbReference type="PANTHER" id="PTHR35147:SF1">
    <property type="entry name" value="CHEMORECEPTOR GLUTAMINE DEAMIDASE CHED-RELATED"/>
    <property type="match status" value="1"/>
</dbReference>
<keyword evidence="1 3" id="KW-0145">Chemotaxis</keyword>
<reference evidence="4 5" key="1">
    <citation type="submission" date="2024-04" db="EMBL/GenBank/DDBJ databases">
        <title>Defined microbial consortia suppress multidrug-resistant proinflammatory Enterobacteriaceae via ecological control.</title>
        <authorList>
            <person name="Furuichi M."/>
            <person name="Kawaguchi T."/>
            <person name="Pust M."/>
            <person name="Yasuma K."/>
            <person name="Plichta D."/>
            <person name="Hasegawa N."/>
            <person name="Ohya T."/>
            <person name="Bhattarai S."/>
            <person name="Sasajima S."/>
            <person name="Aoto Y."/>
            <person name="Tuganbaev T."/>
            <person name="Yaginuma M."/>
            <person name="Ueda M."/>
            <person name="Okahashi N."/>
            <person name="Amafuji K."/>
            <person name="Kiridooshi Y."/>
            <person name="Sugita K."/>
            <person name="Strazar M."/>
            <person name="Skelly A."/>
            <person name="Suda W."/>
            <person name="Hattori M."/>
            <person name="Nakamoto N."/>
            <person name="Caballero S."/>
            <person name="Norman J."/>
            <person name="Olle B."/>
            <person name="Tanoue T."/>
            <person name="Arita M."/>
            <person name="Bucci V."/>
            <person name="Atarashi K."/>
            <person name="Xavier R."/>
            <person name="Honda K."/>
        </authorList>
    </citation>
    <scope>NUCLEOTIDE SEQUENCE [LARGE SCALE GENOMIC DNA]</scope>
    <source>
        <strain evidence="5">k34-0107-D12</strain>
    </source>
</reference>
<dbReference type="PROSITE" id="PS51257">
    <property type="entry name" value="PROKAR_LIPOPROTEIN"/>
    <property type="match status" value="1"/>
</dbReference>
<gene>
    <name evidence="3" type="primary">cheD</name>
    <name evidence="4" type="ORF">K340107D12_33850</name>
</gene>
<dbReference type="PANTHER" id="PTHR35147">
    <property type="entry name" value="CHEMORECEPTOR GLUTAMINE DEAMIDASE CHED-RELATED"/>
    <property type="match status" value="1"/>
</dbReference>